<evidence type="ECO:0000313" key="2">
    <source>
        <dbReference type="Proteomes" id="UP000095463"/>
    </source>
</evidence>
<accession>A0A1E5XTY9</accession>
<keyword evidence="2" id="KW-1185">Reference proteome</keyword>
<dbReference type="AlphaFoldDB" id="A0A1E5XTY9"/>
<dbReference type="EMBL" id="LAJE02000097">
    <property type="protein sequence ID" value="OEO32046.1"/>
    <property type="molecule type" value="Genomic_DNA"/>
</dbReference>
<comment type="caution">
    <text evidence="1">The sequence shown here is derived from an EMBL/GenBank/DDBJ whole genome shotgun (WGS) entry which is preliminary data.</text>
</comment>
<proteinExistence type="predicted"/>
<reference evidence="1 2" key="1">
    <citation type="journal article" date="2015" name="Genome Announc.">
        <title>Genome Assemblies of Three Soil-Associated Devosia species: D. insulae, D. limi, and D. soli.</title>
        <authorList>
            <person name="Hassan Y.I."/>
            <person name="Lepp D."/>
            <person name="Zhou T."/>
        </authorList>
    </citation>
    <scope>NUCLEOTIDE SEQUENCE [LARGE SCALE GENOMIC DNA]</scope>
    <source>
        <strain evidence="1 2">DS-56</strain>
    </source>
</reference>
<dbReference type="Proteomes" id="UP000095463">
    <property type="component" value="Unassembled WGS sequence"/>
</dbReference>
<organism evidence="1 2">
    <name type="scientific">Devosia insulae DS-56</name>
    <dbReference type="NCBI Taxonomy" id="1116389"/>
    <lineage>
        <taxon>Bacteria</taxon>
        <taxon>Pseudomonadati</taxon>
        <taxon>Pseudomonadota</taxon>
        <taxon>Alphaproteobacteria</taxon>
        <taxon>Hyphomicrobiales</taxon>
        <taxon>Devosiaceae</taxon>
        <taxon>Devosia</taxon>
    </lineage>
</organism>
<evidence type="ECO:0000313" key="1">
    <source>
        <dbReference type="EMBL" id="OEO32046.1"/>
    </source>
</evidence>
<name>A0A1E5XTY9_9HYPH</name>
<protein>
    <submittedName>
        <fullName evidence="1">Uncharacterized protein</fullName>
    </submittedName>
</protein>
<dbReference type="OrthoDB" id="9808866at2"/>
<sequence>MNTHTLIEHRDIQNWVTARHGKPALRRVPDPNGQVRARLALNFARPTAPTETPSQDDGMSPCSWTAWLAELDRQHLALRVGDKTAFEFVERRELN</sequence>
<dbReference type="RefSeq" id="WP_069908801.1">
    <property type="nucleotide sequence ID" value="NZ_LAJE02000097.1"/>
</dbReference>
<gene>
    <name evidence="1" type="ORF">VW23_013445</name>
</gene>